<dbReference type="Proteomes" id="UP001519308">
    <property type="component" value="Unassembled WGS sequence"/>
</dbReference>
<dbReference type="InterPro" id="IPR036388">
    <property type="entry name" value="WH-like_DNA-bd_sf"/>
</dbReference>
<comment type="similarity">
    <text evidence="1">Belongs to the LysR transcriptional regulatory family.</text>
</comment>
<keyword evidence="4" id="KW-0804">Transcription</keyword>
<dbReference type="Pfam" id="PF00126">
    <property type="entry name" value="HTH_1"/>
    <property type="match status" value="1"/>
</dbReference>
<feature type="domain" description="HTH lysR-type" evidence="5">
    <location>
        <begin position="1"/>
        <end position="58"/>
    </location>
</feature>
<evidence type="ECO:0000313" key="6">
    <source>
        <dbReference type="EMBL" id="MBP2023907.1"/>
    </source>
</evidence>
<dbReference type="CDD" id="cd05466">
    <property type="entry name" value="PBP2_LTTR_substrate"/>
    <property type="match status" value="1"/>
</dbReference>
<dbReference type="GO" id="GO:0003677">
    <property type="term" value="F:DNA binding"/>
    <property type="evidence" value="ECO:0007669"/>
    <property type="project" value="UniProtKB-KW"/>
</dbReference>
<accession>A0ABS4K7Z4</accession>
<dbReference type="InterPro" id="IPR005119">
    <property type="entry name" value="LysR_subst-bd"/>
</dbReference>
<dbReference type="PANTHER" id="PTHR30126">
    <property type="entry name" value="HTH-TYPE TRANSCRIPTIONAL REGULATOR"/>
    <property type="match status" value="1"/>
</dbReference>
<proteinExistence type="inferred from homology"/>
<evidence type="ECO:0000313" key="7">
    <source>
        <dbReference type="Proteomes" id="UP001519308"/>
    </source>
</evidence>
<keyword evidence="7" id="KW-1185">Reference proteome</keyword>
<dbReference type="PROSITE" id="PS50931">
    <property type="entry name" value="HTH_LYSR"/>
    <property type="match status" value="1"/>
</dbReference>
<dbReference type="PANTHER" id="PTHR30126:SF100">
    <property type="entry name" value="LYSR-FAMILY TRANSCRIPTIONAL REGULATOR"/>
    <property type="match status" value="1"/>
</dbReference>
<protein>
    <submittedName>
        <fullName evidence="6">DNA-binding transcriptional LysR family regulator</fullName>
    </submittedName>
</protein>
<evidence type="ECO:0000256" key="1">
    <source>
        <dbReference type="ARBA" id="ARBA00009437"/>
    </source>
</evidence>
<reference evidence="6 7" key="1">
    <citation type="submission" date="2021-03" db="EMBL/GenBank/DDBJ databases">
        <title>Genomic Encyclopedia of Type Strains, Phase IV (KMG-IV): sequencing the most valuable type-strain genomes for metagenomic binning, comparative biology and taxonomic classification.</title>
        <authorList>
            <person name="Goeker M."/>
        </authorList>
    </citation>
    <scope>NUCLEOTIDE SEQUENCE [LARGE SCALE GENOMIC DNA]</scope>
    <source>
        <strain evidence="6 7">DSM 28650</strain>
    </source>
</reference>
<dbReference type="InterPro" id="IPR000847">
    <property type="entry name" value="LysR_HTH_N"/>
</dbReference>
<evidence type="ECO:0000256" key="2">
    <source>
        <dbReference type="ARBA" id="ARBA00023015"/>
    </source>
</evidence>
<dbReference type="RefSeq" id="WP_021282359.1">
    <property type="nucleotide sequence ID" value="NZ_JAGGLL010000041.1"/>
</dbReference>
<dbReference type="SUPFAM" id="SSF53850">
    <property type="entry name" value="Periplasmic binding protein-like II"/>
    <property type="match status" value="1"/>
</dbReference>
<keyword evidence="2" id="KW-0805">Transcription regulation</keyword>
<dbReference type="Gene3D" id="1.10.10.10">
    <property type="entry name" value="Winged helix-like DNA-binding domain superfamily/Winged helix DNA-binding domain"/>
    <property type="match status" value="1"/>
</dbReference>
<organism evidence="6 7">
    <name type="scientific">Clostridium punense</name>
    <dbReference type="NCBI Taxonomy" id="1054297"/>
    <lineage>
        <taxon>Bacteria</taxon>
        <taxon>Bacillati</taxon>
        <taxon>Bacillota</taxon>
        <taxon>Clostridia</taxon>
        <taxon>Eubacteriales</taxon>
        <taxon>Clostridiaceae</taxon>
        <taxon>Clostridium</taxon>
    </lineage>
</organism>
<evidence type="ECO:0000256" key="3">
    <source>
        <dbReference type="ARBA" id="ARBA00023125"/>
    </source>
</evidence>
<name>A0ABS4K7Z4_9CLOT</name>
<dbReference type="InterPro" id="IPR036390">
    <property type="entry name" value="WH_DNA-bd_sf"/>
</dbReference>
<dbReference type="Gene3D" id="3.40.190.290">
    <property type="match status" value="1"/>
</dbReference>
<keyword evidence="3 6" id="KW-0238">DNA-binding</keyword>
<evidence type="ECO:0000256" key="4">
    <source>
        <dbReference type="ARBA" id="ARBA00023163"/>
    </source>
</evidence>
<comment type="caution">
    <text evidence="6">The sequence shown here is derived from an EMBL/GenBank/DDBJ whole genome shotgun (WGS) entry which is preliminary data.</text>
</comment>
<dbReference type="EMBL" id="JAGGLL010000041">
    <property type="protein sequence ID" value="MBP2023907.1"/>
    <property type="molecule type" value="Genomic_DNA"/>
</dbReference>
<gene>
    <name evidence="6" type="ORF">J2Z44_003749</name>
</gene>
<dbReference type="Pfam" id="PF03466">
    <property type="entry name" value="LysR_substrate"/>
    <property type="match status" value="1"/>
</dbReference>
<evidence type="ECO:0000259" key="5">
    <source>
        <dbReference type="PROSITE" id="PS50931"/>
    </source>
</evidence>
<dbReference type="SUPFAM" id="SSF46785">
    <property type="entry name" value="Winged helix' DNA-binding domain"/>
    <property type="match status" value="1"/>
</dbReference>
<sequence length="297" mass="33943">MDIKQLQTFKTIVELNSFTKAASRLGYAQSSITAHIQMIEDELATPVFERLGKTIAVTSAGKQLYDYTVELLNTYSKIKSISGGSQDVKGDLRLGSSETFTVYRLGSILFKFKEKFPNVNITLINDNCEQLKKRLFTGELDIAFTLEPKVNEHDLEVKILTEEPLVFVKSHNYKSLNIGNEERCKSKEECMIFTEKNCSLRKFFESYLDRNNIAVKSTLVFSSMETIKQCVASGLGISLLPLVSARSLIEDNKVMVMDDYDMNLKLYGQMVYHKDKWISPAMREFINLTIEHLMFED</sequence>